<dbReference type="Pfam" id="PF06013">
    <property type="entry name" value="WXG100"/>
    <property type="match status" value="1"/>
</dbReference>
<dbReference type="Proteomes" id="UP001522868">
    <property type="component" value="Unassembled WGS sequence"/>
</dbReference>
<organism evidence="2 3">
    <name type="scientific">Streptomyces lichenis</name>
    <dbReference type="NCBI Taxonomy" id="2306967"/>
    <lineage>
        <taxon>Bacteria</taxon>
        <taxon>Bacillati</taxon>
        <taxon>Actinomycetota</taxon>
        <taxon>Actinomycetes</taxon>
        <taxon>Kitasatosporales</taxon>
        <taxon>Streptomycetaceae</taxon>
        <taxon>Streptomyces</taxon>
    </lineage>
</organism>
<accession>A0ABT0IA00</accession>
<dbReference type="InterPro" id="IPR036689">
    <property type="entry name" value="ESAT-6-like_sf"/>
</dbReference>
<dbReference type="RefSeq" id="WP_248633741.1">
    <property type="nucleotide sequence ID" value="NZ_JALPTH010000009.1"/>
</dbReference>
<name>A0ABT0IA00_9ACTN</name>
<comment type="caution">
    <text evidence="2">The sequence shown here is derived from an EMBL/GenBank/DDBJ whole genome shotgun (WGS) entry which is preliminary data.</text>
</comment>
<dbReference type="SUPFAM" id="SSF140453">
    <property type="entry name" value="EsxAB dimer-like"/>
    <property type="match status" value="1"/>
</dbReference>
<evidence type="ECO:0000313" key="3">
    <source>
        <dbReference type="Proteomes" id="UP001522868"/>
    </source>
</evidence>
<sequence length="107" mass="12509">MSDDFTDGHIYVDYRHMTNAADDMVQQTRAIATILANLDAELQQLKQTWEGEDRQVYNDKQLAWNNAVEAMRNLLENHSRLLTDVSDNYQYSEKSLTQLWSDVRIGR</sequence>
<dbReference type="InterPro" id="IPR010310">
    <property type="entry name" value="T7SS_ESAT-6-like"/>
</dbReference>
<dbReference type="Gene3D" id="1.10.287.1060">
    <property type="entry name" value="ESAT-6-like"/>
    <property type="match status" value="1"/>
</dbReference>
<dbReference type="NCBIfam" id="TIGR03930">
    <property type="entry name" value="WXG100_ESAT6"/>
    <property type="match status" value="1"/>
</dbReference>
<evidence type="ECO:0000256" key="1">
    <source>
        <dbReference type="RuleBase" id="RU362001"/>
    </source>
</evidence>
<evidence type="ECO:0000313" key="2">
    <source>
        <dbReference type="EMBL" id="MCK8678157.1"/>
    </source>
</evidence>
<protein>
    <recommendedName>
        <fullName evidence="1">ESAT-6-like protein</fullName>
    </recommendedName>
</protein>
<reference evidence="2 3" key="1">
    <citation type="submission" date="2022-04" db="EMBL/GenBank/DDBJ databases">
        <title>Streptomyces sp. nov. LCR6-01 isolated from Lichen of Dirinaria sp.</title>
        <authorList>
            <person name="Kanchanasin P."/>
            <person name="Tanasupawat S."/>
            <person name="Phongsopitanun W."/>
        </authorList>
    </citation>
    <scope>NUCLEOTIDE SEQUENCE [LARGE SCALE GENOMIC DNA]</scope>
    <source>
        <strain evidence="2 3">LCR6-01</strain>
    </source>
</reference>
<proteinExistence type="inferred from homology"/>
<comment type="similarity">
    <text evidence="1">Belongs to the WXG100 family.</text>
</comment>
<gene>
    <name evidence="2" type="ORF">M1O15_12265</name>
</gene>
<keyword evidence="3" id="KW-1185">Reference proteome</keyword>
<dbReference type="EMBL" id="JALPTH010000009">
    <property type="protein sequence ID" value="MCK8678157.1"/>
    <property type="molecule type" value="Genomic_DNA"/>
</dbReference>